<gene>
    <name evidence="4" type="ORF">AMK59_6882</name>
</gene>
<keyword evidence="1" id="KW-0040">ANK repeat</keyword>
<reference evidence="4 5" key="1">
    <citation type="submission" date="2015-09" db="EMBL/GenBank/DDBJ databases">
        <title>Draft genome of the scarab beetle Oryctes borbonicus.</title>
        <authorList>
            <person name="Meyer J.M."/>
            <person name="Markov G.V."/>
            <person name="Baskaran P."/>
            <person name="Herrmann M."/>
            <person name="Sommer R.J."/>
            <person name="Roedelsperger C."/>
        </authorList>
    </citation>
    <scope>NUCLEOTIDE SEQUENCE [LARGE SCALE GENOMIC DNA]</scope>
    <source>
        <strain evidence="4">OB123</strain>
        <tissue evidence="4">Whole animal</tissue>
    </source>
</reference>
<sequence length="1084" mass="123523">MSKKQILAAKVQPYSAITEVTSPNTTLAQLCSEGKLNDLKQRVEQGADIEVMDSDGNSLTHTAAQNDKLDVLKWLLDEKKIDVNKVNNANRTVLQVALAAGHQSTIEWLIENRNSLKLPVTIDDLCDAVLTKNITVVKSVARAIEVVYQRNRLGKTAADLARQNNYSKIENFLAKKMLFDILREEVPEYMKLQKLKEHLDNQKPKIYNESIAQTHEENITLTQASQYPKMYAVILAAKKQHMGIVKWLVEKGANANIALDSGSTLLAEIKWSQNPENFKWLVDKGANIYSQDDSGKFALEKYVDEENVEMIKWAVEEKNVDVFTDNKNGVSLIALAVQLGKEKIIDYLIKSAVVRQRINEKLTDNKTLLHLAVAYGHESIVKKLVVADAHININDRNNNTPIDIAIANKFDSIAEILVISLTMKILLAKDVKEETKLENLKKMLAKYGYHYLQKKAGSFKEIIDEAKKLKLDKVVQWLKANETASSIDGSVTSMTTKRKEYNVLLIGETGVGKSTFVNAFINYINFNSLDEAVKAKDLYCLVPSNFAITDENYERHVVTCGNQHENETFEAGQSSTQNVKSYSIVTDNTILRLIDTPGIGDTRGIERDRENFDKLLKVIAELENIHAICVMLKPNNSRLTVLFEYCIRELFAHLDKSASRNIVFLFTNSRGTFYRPGDTLPPLLRILQELKSPPTNITINFNKDNVFCMDNEAFRFLLAKKTKNVTFSADEVADFATSWNKSAEVCRSMIKYLIKLEPHKIQNSATINAAKRIVFSLSKPLAEVAEHIDRTASHLRAKKELIESNRENIDVLKKNLHLKVPVLKIERLSMPITACLNRSCVSSYEISGVWHDVARPCHDPCFHTYIVSNIKGHGSLWSCSIMSVGKCIVCFHSIRDHIRLYYKKTIKEEELINVNLNLELRESTINQATIEKFKRQLEDRNKQFKDEEEAILRAMSKFSHFLKHNSLISFNDVCKDYIQDLIDGEKKLGDQANRSLLSTYQNILLKYEQHFNELENEFKRTRRVVVGPSDVFKEIDNLYKLEYFGKTIKELSHLQMELQKSDILPDTKVEPRNNTFATFINSLE</sequence>
<feature type="coiled-coil region" evidence="2">
    <location>
        <begin position="997"/>
        <end position="1024"/>
    </location>
</feature>
<keyword evidence="5" id="KW-1185">Reference proteome</keyword>
<evidence type="ECO:0000313" key="5">
    <source>
        <dbReference type="Proteomes" id="UP000051574"/>
    </source>
</evidence>
<evidence type="ECO:0000256" key="2">
    <source>
        <dbReference type="SAM" id="Coils"/>
    </source>
</evidence>
<dbReference type="Pfam" id="PF12796">
    <property type="entry name" value="Ank_2"/>
    <property type="match status" value="2"/>
</dbReference>
<protein>
    <submittedName>
        <fullName evidence="4">Ankyrin repeat-containing protein</fullName>
    </submittedName>
</protein>
<dbReference type="OrthoDB" id="2386367at2759"/>
<dbReference type="SUPFAM" id="SSF48403">
    <property type="entry name" value="Ankyrin repeat"/>
    <property type="match status" value="2"/>
</dbReference>
<dbReference type="PROSITE" id="PS50297">
    <property type="entry name" value="ANK_REP_REGION"/>
    <property type="match status" value="1"/>
</dbReference>
<dbReference type="PANTHER" id="PTHR32046">
    <property type="entry name" value="G DOMAIN-CONTAINING PROTEIN"/>
    <property type="match status" value="1"/>
</dbReference>
<accession>A0A0T6ATV2</accession>
<dbReference type="InterPro" id="IPR036770">
    <property type="entry name" value="Ankyrin_rpt-contain_sf"/>
</dbReference>
<dbReference type="AlphaFoldDB" id="A0A0T6ATV2"/>
<dbReference type="EMBL" id="LJIG01022811">
    <property type="protein sequence ID" value="KRT78595.1"/>
    <property type="molecule type" value="Genomic_DNA"/>
</dbReference>
<evidence type="ECO:0000256" key="1">
    <source>
        <dbReference type="PROSITE-ProRule" id="PRU00023"/>
    </source>
</evidence>
<dbReference type="Gene3D" id="1.25.40.20">
    <property type="entry name" value="Ankyrin repeat-containing domain"/>
    <property type="match status" value="3"/>
</dbReference>
<proteinExistence type="predicted"/>
<dbReference type="SMART" id="SM00248">
    <property type="entry name" value="ANK"/>
    <property type="match status" value="7"/>
</dbReference>
<dbReference type="Pfam" id="PF26633">
    <property type="entry name" value="DUF8206"/>
    <property type="match status" value="1"/>
</dbReference>
<dbReference type="InterPro" id="IPR002110">
    <property type="entry name" value="Ankyrin_rpt"/>
</dbReference>
<dbReference type="InterPro" id="IPR027417">
    <property type="entry name" value="P-loop_NTPase"/>
</dbReference>
<dbReference type="SUPFAM" id="SSF52540">
    <property type="entry name" value="P-loop containing nucleoside triphosphate hydrolases"/>
    <property type="match status" value="2"/>
</dbReference>
<dbReference type="PROSITE" id="PS00675">
    <property type="entry name" value="SIGMA54_INTERACT_1"/>
    <property type="match status" value="1"/>
</dbReference>
<dbReference type="Proteomes" id="UP000051574">
    <property type="component" value="Unassembled WGS sequence"/>
</dbReference>
<keyword evidence="2" id="KW-0175">Coiled coil</keyword>
<dbReference type="Gene3D" id="3.40.50.300">
    <property type="entry name" value="P-loop containing nucleotide triphosphate hydrolases"/>
    <property type="match status" value="1"/>
</dbReference>
<organism evidence="4 5">
    <name type="scientific">Oryctes borbonicus</name>
    <dbReference type="NCBI Taxonomy" id="1629725"/>
    <lineage>
        <taxon>Eukaryota</taxon>
        <taxon>Metazoa</taxon>
        <taxon>Ecdysozoa</taxon>
        <taxon>Arthropoda</taxon>
        <taxon>Hexapoda</taxon>
        <taxon>Insecta</taxon>
        <taxon>Pterygota</taxon>
        <taxon>Neoptera</taxon>
        <taxon>Endopterygota</taxon>
        <taxon>Coleoptera</taxon>
        <taxon>Polyphaga</taxon>
        <taxon>Scarabaeiformia</taxon>
        <taxon>Scarabaeidae</taxon>
        <taxon>Dynastinae</taxon>
        <taxon>Oryctes</taxon>
    </lineage>
</organism>
<dbReference type="InterPro" id="IPR058519">
    <property type="entry name" value="DUF8206"/>
</dbReference>
<dbReference type="InterPro" id="IPR025662">
    <property type="entry name" value="Sigma_54_int_dom_ATP-bd_1"/>
</dbReference>
<comment type="caution">
    <text evidence="4">The sequence shown here is derived from an EMBL/GenBank/DDBJ whole genome shotgun (WGS) entry which is preliminary data.</text>
</comment>
<evidence type="ECO:0000259" key="3">
    <source>
        <dbReference type="Pfam" id="PF26633"/>
    </source>
</evidence>
<feature type="repeat" description="ANK" evidence="1">
    <location>
        <begin position="364"/>
        <end position="396"/>
    </location>
</feature>
<evidence type="ECO:0000313" key="4">
    <source>
        <dbReference type="EMBL" id="KRT78595.1"/>
    </source>
</evidence>
<name>A0A0T6ATV2_9SCAR</name>
<dbReference type="PROSITE" id="PS50088">
    <property type="entry name" value="ANK_REPEAT"/>
    <property type="match status" value="1"/>
</dbReference>
<feature type="domain" description="DUF8206" evidence="3">
    <location>
        <begin position="828"/>
        <end position="903"/>
    </location>
</feature>
<dbReference type="PANTHER" id="PTHR32046:SF11">
    <property type="entry name" value="IMMUNE-ASSOCIATED NUCLEOTIDE-BINDING PROTEIN 10-LIKE"/>
    <property type="match status" value="1"/>
</dbReference>